<dbReference type="Pfam" id="PF07302">
    <property type="entry name" value="AroM"/>
    <property type="match status" value="1"/>
</dbReference>
<name>A0A0A1MW71_9BACI</name>
<reference evidence="1 2" key="1">
    <citation type="submission" date="2014-11" db="EMBL/GenBank/DDBJ databases">
        <authorList>
            <person name="Urmite Genomes Urmite Genomes"/>
        </authorList>
    </citation>
    <scope>NUCLEOTIDE SEQUENCE [LARGE SCALE GENOMIC DNA]</scope>
    <source>
        <strain evidence="1 2">Oc5</strain>
    </source>
</reference>
<dbReference type="EMBL" id="CDGG01000001">
    <property type="protein sequence ID" value="CEI83101.1"/>
    <property type="molecule type" value="Genomic_DNA"/>
</dbReference>
<dbReference type="STRING" id="545501.BN997_02991"/>
<dbReference type="OrthoDB" id="9798683at2"/>
<accession>A0A0A1MW71</accession>
<proteinExistence type="predicted"/>
<evidence type="ECO:0000313" key="1">
    <source>
        <dbReference type="EMBL" id="CEI83101.1"/>
    </source>
</evidence>
<gene>
    <name evidence="1" type="ORF">BN997_02991</name>
</gene>
<dbReference type="InterPro" id="IPR010843">
    <property type="entry name" value="Uncharacterised_AroM"/>
</dbReference>
<organism evidence="1 2">
    <name type="scientific">Oceanobacillus oncorhynchi</name>
    <dbReference type="NCBI Taxonomy" id="545501"/>
    <lineage>
        <taxon>Bacteria</taxon>
        <taxon>Bacillati</taxon>
        <taxon>Bacillota</taxon>
        <taxon>Bacilli</taxon>
        <taxon>Bacillales</taxon>
        <taxon>Bacillaceae</taxon>
        <taxon>Oceanobacillus</taxon>
    </lineage>
</organism>
<evidence type="ECO:0008006" key="3">
    <source>
        <dbReference type="Google" id="ProtNLM"/>
    </source>
</evidence>
<keyword evidence="2" id="KW-1185">Reference proteome</keyword>
<dbReference type="RefSeq" id="WP_042533316.1">
    <property type="nucleotide sequence ID" value="NZ_CDGG01000001.1"/>
</dbReference>
<dbReference type="AlphaFoldDB" id="A0A0A1MW71"/>
<evidence type="ECO:0000313" key="2">
    <source>
        <dbReference type="Proteomes" id="UP000040453"/>
    </source>
</evidence>
<protein>
    <recommendedName>
        <fullName evidence="3">AroM protein</fullName>
    </recommendedName>
</protein>
<dbReference type="Proteomes" id="UP000040453">
    <property type="component" value="Unassembled WGS sequence"/>
</dbReference>
<sequence length="224" mass="24648">MGKGNVGVLTIGQAPRTDVTPSIQRILGSETEIVEKGALDRLDVDSFHTVAPDASDITYISRVRNGGSVKMGKSKLLPLLQEERDMLEEQTEVIIMLCTGDFPTLQGTKPIIYPDVELNQAVHKVMPSGNLGLIIPLEEQRDSLIEKWNHPEIKKLVEVASPYEKSNIEGAARALKNRGADLIVLDCMGYNEEHEKRAVNASGLKVFLPRKVAAYAAKAHLNRL</sequence>